<reference evidence="2 3" key="1">
    <citation type="submission" date="2019-08" db="EMBL/GenBank/DDBJ databases">
        <title>Bacterial whole genome sequence for Glaciihabitans sp. CHu50b-6-2.</title>
        <authorList>
            <person name="Jin L."/>
        </authorList>
    </citation>
    <scope>NUCLEOTIDE SEQUENCE [LARGE SCALE GENOMIC DNA]</scope>
    <source>
        <strain evidence="2 3">CHu50b-6-2</strain>
    </source>
</reference>
<feature type="transmembrane region" description="Helical" evidence="1">
    <location>
        <begin position="40"/>
        <end position="59"/>
    </location>
</feature>
<dbReference type="EMBL" id="VRMG01000005">
    <property type="protein sequence ID" value="TXN31186.1"/>
    <property type="molecule type" value="Genomic_DNA"/>
</dbReference>
<sequence length="79" mass="8937">MALKAPTRPTYPVDLAIGFVGFFAIMFFIITVVSEITDQPALTWALVLLVLVIVLAVLVRRRSRILRRVKETAPDRDRV</sequence>
<gene>
    <name evidence="2" type="ORF">FVP33_06305</name>
</gene>
<evidence type="ECO:0000313" key="3">
    <source>
        <dbReference type="Proteomes" id="UP000321379"/>
    </source>
</evidence>
<proteinExistence type="predicted"/>
<dbReference type="Proteomes" id="UP000321379">
    <property type="component" value="Unassembled WGS sequence"/>
</dbReference>
<evidence type="ECO:0000256" key="1">
    <source>
        <dbReference type="SAM" id="Phobius"/>
    </source>
</evidence>
<name>A0A5C8UU75_9MICO</name>
<organism evidence="2 3">
    <name type="scientific">Lacisediminihabitans profunda</name>
    <dbReference type="NCBI Taxonomy" id="2594790"/>
    <lineage>
        <taxon>Bacteria</taxon>
        <taxon>Bacillati</taxon>
        <taxon>Actinomycetota</taxon>
        <taxon>Actinomycetes</taxon>
        <taxon>Micrococcales</taxon>
        <taxon>Microbacteriaceae</taxon>
        <taxon>Lacisediminihabitans</taxon>
    </lineage>
</organism>
<protein>
    <submittedName>
        <fullName evidence="2">Uncharacterized protein</fullName>
    </submittedName>
</protein>
<dbReference type="AlphaFoldDB" id="A0A5C8UU75"/>
<keyword evidence="3" id="KW-1185">Reference proteome</keyword>
<dbReference type="RefSeq" id="WP_147782772.1">
    <property type="nucleotide sequence ID" value="NZ_VRMG01000005.1"/>
</dbReference>
<comment type="caution">
    <text evidence="2">The sequence shown here is derived from an EMBL/GenBank/DDBJ whole genome shotgun (WGS) entry which is preliminary data.</text>
</comment>
<accession>A0A5C8UU75</accession>
<keyword evidence="1" id="KW-1133">Transmembrane helix</keyword>
<keyword evidence="1" id="KW-0472">Membrane</keyword>
<feature type="transmembrane region" description="Helical" evidence="1">
    <location>
        <begin position="12"/>
        <end position="34"/>
    </location>
</feature>
<evidence type="ECO:0000313" key="2">
    <source>
        <dbReference type="EMBL" id="TXN31186.1"/>
    </source>
</evidence>
<keyword evidence="1" id="KW-0812">Transmembrane</keyword>